<dbReference type="Proteomes" id="UP000046122">
    <property type="component" value="Unassembled WGS sequence"/>
</dbReference>
<gene>
    <name evidence="1" type="ORF">MPL3365_210107</name>
</gene>
<sequence length="338" mass="35220">MPVENTTPNRGYQLPDGSNNLEDDVLRLIAALSAIDVDVAGLLVSVAQRALLVHSHVIADTTGLQAALDSKQDESEKGNANGYASLGADGKVPAAQLPATLFGSLNYQGDWNANTNTPTIPSAAAGNKGWYYMVSVAGATNVGGVTDWKVGDWAVSDGTKWVKIDNTDAVASVVGLTGAITAAALKTALAITAADIVSGTLADARLPTRLNANSLNITGGDANNATNNGWYAGNTITNAPSAGYFLIATIAWVAGNNDLMQTAYGWLAAGASNLDTWRRFRQSGTWSAWFKLQPGQAEQDARYPLKSDIGTMANRNVTISTVAPSGGVDGDVWFQTLS</sequence>
<dbReference type="EMBL" id="CCNE01000014">
    <property type="protein sequence ID" value="CDX55877.1"/>
    <property type="molecule type" value="Genomic_DNA"/>
</dbReference>
<organism evidence="1 2">
    <name type="scientific">Mesorhizobium plurifarium</name>
    <dbReference type="NCBI Taxonomy" id="69974"/>
    <lineage>
        <taxon>Bacteria</taxon>
        <taxon>Pseudomonadati</taxon>
        <taxon>Pseudomonadota</taxon>
        <taxon>Alphaproteobacteria</taxon>
        <taxon>Hyphomicrobiales</taxon>
        <taxon>Phyllobacteriaceae</taxon>
        <taxon>Mesorhizobium</taxon>
    </lineage>
</organism>
<reference evidence="1 2" key="1">
    <citation type="submission" date="2014-08" db="EMBL/GenBank/DDBJ databases">
        <authorList>
            <person name="Moulin Lionel"/>
        </authorList>
    </citation>
    <scope>NUCLEOTIDE SEQUENCE [LARGE SCALE GENOMIC DNA]</scope>
</reference>
<evidence type="ECO:0000313" key="1">
    <source>
        <dbReference type="EMBL" id="CDX55877.1"/>
    </source>
</evidence>
<dbReference type="AlphaFoldDB" id="A0A090GAH1"/>
<evidence type="ECO:0000313" key="2">
    <source>
        <dbReference type="Proteomes" id="UP000046122"/>
    </source>
</evidence>
<protein>
    <submittedName>
        <fullName evidence="1">Uncharacterized protein</fullName>
    </submittedName>
</protein>
<proteinExistence type="predicted"/>
<name>A0A090GAH1_MESPL</name>
<dbReference type="CDD" id="cd19958">
    <property type="entry name" value="pyocin_knob"/>
    <property type="match status" value="1"/>
</dbReference>
<accession>A0A090GAH1</accession>